<feature type="domain" description="MPN" evidence="4">
    <location>
        <begin position="21"/>
        <end position="164"/>
    </location>
</feature>
<dbReference type="GO" id="GO:0000338">
    <property type="term" value="P:protein deneddylation"/>
    <property type="evidence" value="ECO:0007669"/>
    <property type="project" value="InterPro"/>
</dbReference>
<comment type="caution">
    <text evidence="5">The sequence shown here is derived from an EMBL/GenBank/DDBJ whole genome shotgun (WGS) entry which is preliminary data.</text>
</comment>
<dbReference type="PANTHER" id="PTHR10540">
    <property type="entry name" value="EUKARYOTIC TRANSLATION INITIATION FACTOR 3 SUBUNIT F-RELATED"/>
    <property type="match status" value="1"/>
</dbReference>
<proteinExistence type="inferred from homology"/>
<comment type="subcellular location">
    <subcellularLocation>
        <location evidence="2">Cytoplasm</location>
    </subcellularLocation>
    <subcellularLocation>
        <location evidence="2">Nucleus</location>
    </subcellularLocation>
</comment>
<dbReference type="Pfam" id="PF01398">
    <property type="entry name" value="JAB"/>
    <property type="match status" value="1"/>
</dbReference>
<reference evidence="5" key="1">
    <citation type="submission" date="2021-03" db="EMBL/GenBank/DDBJ databases">
        <authorList>
            <person name="Tagirdzhanova G."/>
        </authorList>
    </citation>
    <scope>NUCLEOTIDE SEQUENCE</scope>
</reference>
<organism evidence="5 6">
    <name type="scientific">Imshaugia aleurites</name>
    <dbReference type="NCBI Taxonomy" id="172621"/>
    <lineage>
        <taxon>Eukaryota</taxon>
        <taxon>Fungi</taxon>
        <taxon>Dikarya</taxon>
        <taxon>Ascomycota</taxon>
        <taxon>Pezizomycotina</taxon>
        <taxon>Lecanoromycetes</taxon>
        <taxon>OSLEUM clade</taxon>
        <taxon>Lecanoromycetidae</taxon>
        <taxon>Lecanorales</taxon>
        <taxon>Lecanorineae</taxon>
        <taxon>Parmeliaceae</taxon>
        <taxon>Imshaugia</taxon>
    </lineage>
</organism>
<dbReference type="EMBL" id="CAJPDT010000040">
    <property type="protein sequence ID" value="CAF9925661.1"/>
    <property type="molecule type" value="Genomic_DNA"/>
</dbReference>
<dbReference type="InterPro" id="IPR000555">
    <property type="entry name" value="JAMM/MPN+_dom"/>
</dbReference>
<dbReference type="GO" id="GO:0008237">
    <property type="term" value="F:metallopeptidase activity"/>
    <property type="evidence" value="ECO:0007669"/>
    <property type="project" value="InterPro"/>
</dbReference>
<comment type="similarity">
    <text evidence="1 2">Belongs to the peptidase M67A family. CSN6 subfamily.</text>
</comment>
<gene>
    <name evidence="5" type="ORF">IMSHALPRED_006745</name>
</gene>
<accession>A0A8H3FGS2</accession>
<keyword evidence="2" id="KW-0539">Nucleus</keyword>
<dbReference type="InterPro" id="IPR037518">
    <property type="entry name" value="MPN"/>
</dbReference>
<evidence type="ECO:0000256" key="3">
    <source>
        <dbReference type="SAM" id="MobiDB-lite"/>
    </source>
</evidence>
<dbReference type="Gene3D" id="3.40.140.10">
    <property type="entry name" value="Cytidine Deaminase, domain 2"/>
    <property type="match status" value="1"/>
</dbReference>
<evidence type="ECO:0000313" key="5">
    <source>
        <dbReference type="EMBL" id="CAF9925661.1"/>
    </source>
</evidence>
<comment type="function">
    <text evidence="2">Component of the COP9 signalosome complex (CSN), a complex involved in various cellular and developmental processes.</text>
</comment>
<evidence type="ECO:0000259" key="4">
    <source>
        <dbReference type="PROSITE" id="PS50249"/>
    </source>
</evidence>
<evidence type="ECO:0000256" key="2">
    <source>
        <dbReference type="RuleBase" id="RU367006"/>
    </source>
</evidence>
<name>A0A8H3FGS2_9LECA</name>
<dbReference type="GO" id="GO:0008180">
    <property type="term" value="C:COP9 signalosome"/>
    <property type="evidence" value="ECO:0007669"/>
    <property type="project" value="UniProtKB-UniRule"/>
</dbReference>
<dbReference type="CDD" id="cd08063">
    <property type="entry name" value="MPN_CSN6"/>
    <property type="match status" value="1"/>
</dbReference>
<dbReference type="AlphaFoldDB" id="A0A8H3FGS2"/>
<keyword evidence="2" id="KW-0736">Signalosome</keyword>
<dbReference type="InterPro" id="IPR033859">
    <property type="entry name" value="MPN_CSN6"/>
</dbReference>
<protein>
    <recommendedName>
        <fullName evidence="2">COP9 signalosome complex subunit 6</fullName>
    </recommendedName>
</protein>
<feature type="compositionally biased region" description="Polar residues" evidence="3">
    <location>
        <begin position="295"/>
        <end position="306"/>
    </location>
</feature>
<keyword evidence="6" id="KW-1185">Reference proteome</keyword>
<evidence type="ECO:0000313" key="6">
    <source>
        <dbReference type="Proteomes" id="UP000664534"/>
    </source>
</evidence>
<keyword evidence="2" id="KW-0963">Cytoplasm</keyword>
<dbReference type="PANTHER" id="PTHR10540:SF8">
    <property type="entry name" value="COP9 SIGNALOSOME COMPLEX SUBUNIT 6"/>
    <property type="match status" value="1"/>
</dbReference>
<sequence length="431" mass="46064">MGPTSTSLLSTHKSPSSDLDINLHPLILLTISDYITRHTLRGQTTPIVGALIGQQSGRSVSLEHAYECQIVQNNGQIVLHEAWFKDRLQQYKDVHLAPALELVGWFTTTPITGPEGVHVPIHQQILHTYNETAVLLAFHPSNVLEGAAVGGKLPLTIYESVYENNEGQGMEIDGAEAPLDLKFRELPYSVETGEAEMISVDFVARGGGNATAIDSPAKDTKGQASQKAVGQVDKKGKAVDRESKAVDDSSILSSEDEELIASLTARANAVKMLYARIQLLKAYLTSLPPSYLTTPKTASTDDAPSNPTTPPADTPISELNHPLLRSILALLSRLPLLLPPEHHSTFRQETLAEKSDVELVSLLGSLGKSVKEAREMGRKFAVVEGASRGKGKSGYTMMGGGGMDEVWGQGMGGEGGGSSGEGFSIEGAYTV</sequence>
<dbReference type="Proteomes" id="UP000664534">
    <property type="component" value="Unassembled WGS sequence"/>
</dbReference>
<evidence type="ECO:0000256" key="1">
    <source>
        <dbReference type="ARBA" id="ARBA00010893"/>
    </source>
</evidence>
<feature type="region of interest" description="Disordered" evidence="3">
    <location>
        <begin position="295"/>
        <end position="318"/>
    </location>
</feature>
<dbReference type="GO" id="GO:0005737">
    <property type="term" value="C:cytoplasm"/>
    <property type="evidence" value="ECO:0007669"/>
    <property type="project" value="UniProtKB-SubCell"/>
</dbReference>
<dbReference type="OrthoDB" id="1378at2759"/>
<dbReference type="PROSITE" id="PS50249">
    <property type="entry name" value="MPN"/>
    <property type="match status" value="1"/>
</dbReference>